<evidence type="ECO:0000256" key="9">
    <source>
        <dbReference type="PROSITE-ProRule" id="PRU00047"/>
    </source>
</evidence>
<keyword evidence="4 9" id="KW-0863">Zinc-finger</keyword>
<dbReference type="AlphaFoldDB" id="A0A8J2RPG8"/>
<keyword evidence="2" id="KW-0479">Metal-binding</keyword>
<reference evidence="12" key="1">
    <citation type="submission" date="2021-11" db="EMBL/GenBank/DDBJ databases">
        <authorList>
            <person name="Schell T."/>
        </authorList>
    </citation>
    <scope>NUCLEOTIDE SEQUENCE</scope>
    <source>
        <strain evidence="12">M5</strain>
    </source>
</reference>
<evidence type="ECO:0000256" key="10">
    <source>
        <dbReference type="SAM" id="MobiDB-lite"/>
    </source>
</evidence>
<dbReference type="InterPro" id="IPR051644">
    <property type="entry name" value="TRAMP_AT-DNA-binding"/>
</dbReference>
<evidence type="ECO:0000256" key="8">
    <source>
        <dbReference type="ARBA" id="ARBA00043023"/>
    </source>
</evidence>
<feature type="compositionally biased region" description="Polar residues" evidence="10">
    <location>
        <begin position="105"/>
        <end position="132"/>
    </location>
</feature>
<accession>A0A8J2RPG8</accession>
<dbReference type="EMBL" id="CAKKLH010000223">
    <property type="protein sequence ID" value="CAH0106282.1"/>
    <property type="molecule type" value="Genomic_DNA"/>
</dbReference>
<feature type="domain" description="CCHC-type" evidence="11">
    <location>
        <begin position="467"/>
        <end position="482"/>
    </location>
</feature>
<dbReference type="SMART" id="SM00343">
    <property type="entry name" value="ZnF_C2HC"/>
    <property type="match status" value="3"/>
</dbReference>
<evidence type="ECO:0000259" key="11">
    <source>
        <dbReference type="PROSITE" id="PS50158"/>
    </source>
</evidence>
<feature type="region of interest" description="Disordered" evidence="10">
    <location>
        <begin position="73"/>
        <end position="132"/>
    </location>
</feature>
<dbReference type="GO" id="GO:0071036">
    <property type="term" value="P:nuclear polyadenylation-dependent snoRNA catabolic process"/>
    <property type="evidence" value="ECO:0007669"/>
    <property type="project" value="TreeGrafter"/>
</dbReference>
<dbReference type="SUPFAM" id="SSF57756">
    <property type="entry name" value="Retrovirus zinc finger-like domains"/>
    <property type="match status" value="1"/>
</dbReference>
<dbReference type="PROSITE" id="PS50158">
    <property type="entry name" value="ZF_CCHC"/>
    <property type="match status" value="1"/>
</dbReference>
<keyword evidence="13" id="KW-1185">Reference proteome</keyword>
<dbReference type="GO" id="GO:0003723">
    <property type="term" value="F:RNA binding"/>
    <property type="evidence" value="ECO:0007669"/>
    <property type="project" value="TreeGrafter"/>
</dbReference>
<evidence type="ECO:0000256" key="7">
    <source>
        <dbReference type="ARBA" id="ARBA00041190"/>
    </source>
</evidence>
<evidence type="ECO:0000256" key="4">
    <source>
        <dbReference type="ARBA" id="ARBA00022771"/>
    </source>
</evidence>
<protein>
    <recommendedName>
        <fullName evidence="7">Zinc finger CCHC domain-containing protein 7</fullName>
    </recommendedName>
    <alternativeName>
        <fullName evidence="8">TRAMP-like complex RNA-binding factor ZCCHC7</fullName>
    </alternativeName>
</protein>
<dbReference type="OrthoDB" id="6342085at2759"/>
<dbReference type="GO" id="GO:0071039">
    <property type="term" value="P:nuclear polyadenylation-dependent CUT catabolic process"/>
    <property type="evidence" value="ECO:0007669"/>
    <property type="project" value="TreeGrafter"/>
</dbReference>
<keyword evidence="3" id="KW-0677">Repeat</keyword>
<evidence type="ECO:0000256" key="1">
    <source>
        <dbReference type="ARBA" id="ARBA00004123"/>
    </source>
</evidence>
<dbReference type="PANTHER" id="PTHR46543">
    <property type="entry name" value="ZINC FINGER CCHC DOMAIN-CONTAINING PROTEIN 7"/>
    <property type="match status" value="1"/>
</dbReference>
<dbReference type="PANTHER" id="PTHR46543:SF1">
    <property type="entry name" value="ZINC FINGER CCHC DOMAIN-CONTAINING PROTEIN 7"/>
    <property type="match status" value="1"/>
</dbReference>
<dbReference type="InterPro" id="IPR001878">
    <property type="entry name" value="Znf_CCHC"/>
</dbReference>
<evidence type="ECO:0000256" key="3">
    <source>
        <dbReference type="ARBA" id="ARBA00022737"/>
    </source>
</evidence>
<comment type="caution">
    <text evidence="12">The sequence shown here is derived from an EMBL/GenBank/DDBJ whole genome shotgun (WGS) entry which is preliminary data.</text>
</comment>
<dbReference type="GO" id="GO:0071037">
    <property type="term" value="P:nuclear polyadenylation-dependent snRNA catabolic process"/>
    <property type="evidence" value="ECO:0007669"/>
    <property type="project" value="TreeGrafter"/>
</dbReference>
<proteinExistence type="predicted"/>
<dbReference type="GO" id="GO:0071035">
    <property type="term" value="P:nuclear polyadenylation-dependent rRNA catabolic process"/>
    <property type="evidence" value="ECO:0007669"/>
    <property type="project" value="TreeGrafter"/>
</dbReference>
<dbReference type="Gene3D" id="4.10.60.10">
    <property type="entry name" value="Zinc finger, CCHC-type"/>
    <property type="match status" value="2"/>
</dbReference>
<sequence length="733" mass="83009">MKMEINVADFSMTSDYCSIDELDSETREDLEVALYGMLHHASNDEDYFVNSSNNPENVLPLSTVMDQESNNVCATNNSVNDSSELPRTEKSKAVKLESVTPPKNALNQVSKQSTQNSEHSKQTKLSCPSKTNTIRNSKISEHKLKKNPYSQYLIIEDSSNSKNLKKKPCEVITLSDEEDSKYATINKSSKLSVIKRGLSVGSALSDKFPEVPCAYSPSVEDSESDNSVTVLDPPPRPSCLDLFSSTDSSDSEVKILQPSKTNYGKVNIKLNIRQPDIESSVMNATNSPETALNWEKYSSTKWTPDMIKFYDKDGFDRDLDVILKSFPKNVKWHLDIEDRRGPDLQRNRYFGKGAKIKCTNCNQWDHAAKNCRDPKKVISCSMCGMLGHNQFRCPKKMCLGCGRPSEIFIECCPECRRERNIVCMICRSKHVTQRCPDLWRRYHSTTSDVEELNNTGSTLKPKMELYCCNCSSRGHLVHECPEKRWSKYMPSNPTICSYENPRQFLNNVTNDGKSSVSISEDRKEVWVVGTNEQYRSPGKVLNYTMPLDNQPSEYALQAARDAILREIKQVAICWRKQPKKGRFLVEFSGQGDKKEAKYRFKNFITFKKKAGLRNNSAGDNSNQRSPSKLVKEKKFVAPNVVPVSISAIDINHVSREGKHMHRHIPVCITEKKRKNVGKFLTKLEFKHRVQITSCYVGKKWEITIHKLPNGNALSAVNSIVSHLDTLSTRPGGA</sequence>
<comment type="subcellular location">
    <subcellularLocation>
        <location evidence="1">Nucleus</location>
    </subcellularLocation>
</comment>
<name>A0A8J2RPG8_9CRUS</name>
<dbReference type="GO" id="GO:0031499">
    <property type="term" value="C:TRAMP complex"/>
    <property type="evidence" value="ECO:0007669"/>
    <property type="project" value="TreeGrafter"/>
</dbReference>
<keyword evidence="5" id="KW-0862">Zinc</keyword>
<gene>
    <name evidence="12" type="ORF">DGAL_LOCUS9436</name>
</gene>
<evidence type="ECO:0000256" key="2">
    <source>
        <dbReference type="ARBA" id="ARBA00022723"/>
    </source>
</evidence>
<dbReference type="GO" id="GO:0008270">
    <property type="term" value="F:zinc ion binding"/>
    <property type="evidence" value="ECO:0007669"/>
    <property type="project" value="UniProtKB-KW"/>
</dbReference>
<evidence type="ECO:0000313" key="13">
    <source>
        <dbReference type="Proteomes" id="UP000789390"/>
    </source>
</evidence>
<feature type="compositionally biased region" description="Polar residues" evidence="10">
    <location>
        <begin position="73"/>
        <end position="83"/>
    </location>
</feature>
<organism evidence="12 13">
    <name type="scientific">Daphnia galeata</name>
    <dbReference type="NCBI Taxonomy" id="27404"/>
    <lineage>
        <taxon>Eukaryota</taxon>
        <taxon>Metazoa</taxon>
        <taxon>Ecdysozoa</taxon>
        <taxon>Arthropoda</taxon>
        <taxon>Crustacea</taxon>
        <taxon>Branchiopoda</taxon>
        <taxon>Diplostraca</taxon>
        <taxon>Cladocera</taxon>
        <taxon>Anomopoda</taxon>
        <taxon>Daphniidae</taxon>
        <taxon>Daphnia</taxon>
    </lineage>
</organism>
<feature type="compositionally biased region" description="Basic and acidic residues" evidence="10">
    <location>
        <begin position="84"/>
        <end position="95"/>
    </location>
</feature>
<evidence type="ECO:0000313" key="12">
    <source>
        <dbReference type="EMBL" id="CAH0106282.1"/>
    </source>
</evidence>
<dbReference type="GO" id="GO:0071031">
    <property type="term" value="P:nuclear mRNA surveillance of mRNA 3'-end processing"/>
    <property type="evidence" value="ECO:0007669"/>
    <property type="project" value="TreeGrafter"/>
</dbReference>
<keyword evidence="6" id="KW-0539">Nucleus</keyword>
<dbReference type="InterPro" id="IPR036875">
    <property type="entry name" value="Znf_CCHC_sf"/>
</dbReference>
<dbReference type="GO" id="GO:0071038">
    <property type="term" value="P:TRAMP-dependent tRNA surveillance pathway"/>
    <property type="evidence" value="ECO:0007669"/>
    <property type="project" value="TreeGrafter"/>
</dbReference>
<evidence type="ECO:0000256" key="6">
    <source>
        <dbReference type="ARBA" id="ARBA00023242"/>
    </source>
</evidence>
<dbReference type="Proteomes" id="UP000789390">
    <property type="component" value="Unassembled WGS sequence"/>
</dbReference>
<evidence type="ECO:0000256" key="5">
    <source>
        <dbReference type="ARBA" id="ARBA00022833"/>
    </source>
</evidence>